<dbReference type="NCBIfam" id="NF005620">
    <property type="entry name" value="PRK07375.1-5"/>
    <property type="match status" value="1"/>
</dbReference>
<dbReference type="PANTHER" id="PTHR34583">
    <property type="entry name" value="ANTIPORTER SUBUNIT MNHC2-RELATED"/>
    <property type="match status" value="1"/>
</dbReference>
<dbReference type="InterPro" id="IPR050601">
    <property type="entry name" value="CPA3_antiporter_subunitC"/>
</dbReference>
<name>A0A832I8Q1_9THEM</name>
<evidence type="ECO:0000256" key="3">
    <source>
        <dbReference type="ARBA" id="ARBA00022475"/>
    </source>
</evidence>
<gene>
    <name evidence="8" type="ORF">ENW55_00160</name>
</gene>
<keyword evidence="4 7" id="KW-0812">Transmembrane</keyword>
<dbReference type="InterPro" id="IPR039428">
    <property type="entry name" value="NUOK/Mnh_C1-like"/>
</dbReference>
<keyword evidence="6 7" id="KW-0472">Membrane</keyword>
<dbReference type="Gene3D" id="1.10.287.3510">
    <property type="match status" value="1"/>
</dbReference>
<comment type="similarity">
    <text evidence="2">Belongs to the CPA3 antiporters (TC 2.A.63) subunit C family.</text>
</comment>
<evidence type="ECO:0000256" key="4">
    <source>
        <dbReference type="ARBA" id="ARBA00022692"/>
    </source>
</evidence>
<evidence type="ECO:0000256" key="1">
    <source>
        <dbReference type="ARBA" id="ARBA00004651"/>
    </source>
</evidence>
<evidence type="ECO:0000256" key="2">
    <source>
        <dbReference type="ARBA" id="ARBA00010388"/>
    </source>
</evidence>
<keyword evidence="3" id="KW-1003">Cell membrane</keyword>
<dbReference type="GO" id="GO:0005886">
    <property type="term" value="C:plasma membrane"/>
    <property type="evidence" value="ECO:0007669"/>
    <property type="project" value="UniProtKB-SubCell"/>
</dbReference>
<dbReference type="AlphaFoldDB" id="A0A832I8Q1"/>
<reference evidence="8" key="1">
    <citation type="journal article" date="2020" name="mSystems">
        <title>Genome- and Community-Level Interaction Insights into Carbon Utilization and Element Cycling Functions of Hydrothermarchaeota in Hydrothermal Sediment.</title>
        <authorList>
            <person name="Zhou Z."/>
            <person name="Liu Y."/>
            <person name="Xu W."/>
            <person name="Pan J."/>
            <person name="Luo Z.H."/>
            <person name="Li M."/>
        </authorList>
    </citation>
    <scope>NUCLEOTIDE SEQUENCE [LARGE SCALE GENOMIC DNA]</scope>
    <source>
        <strain evidence="8">SpSt-86</strain>
    </source>
</reference>
<comment type="subcellular location">
    <subcellularLocation>
        <location evidence="1">Cell membrane</location>
        <topology evidence="1">Multi-pass membrane protein</topology>
    </subcellularLocation>
</comment>
<evidence type="ECO:0000256" key="5">
    <source>
        <dbReference type="ARBA" id="ARBA00022989"/>
    </source>
</evidence>
<proteinExistence type="inferred from homology"/>
<dbReference type="EMBL" id="DTKQ01000002">
    <property type="protein sequence ID" value="HGZ78382.1"/>
    <property type="molecule type" value="Genomic_DNA"/>
</dbReference>
<sequence>MRVVEFLCVATILIAFVGVVLKRNLLMKILCLDVMTTGVVSLFVVLSRRFGERVPIVSEGVESYAHPVPQAAIVTAIVIGFATLSLSVTVTMILVQRLQTVDTVEIEKKARG</sequence>
<comment type="caution">
    <text evidence="8">The sequence shown here is derived from an EMBL/GenBank/DDBJ whole genome shotgun (WGS) entry which is preliminary data.</text>
</comment>
<protein>
    <submittedName>
        <fullName evidence="8">Na+/H+ antiporter subunit C</fullName>
    </submittedName>
</protein>
<accession>A0A832I8Q1</accession>
<dbReference type="PANTHER" id="PTHR34583:SF2">
    <property type="entry name" value="ANTIPORTER SUBUNIT MNHC2-RELATED"/>
    <property type="match status" value="1"/>
</dbReference>
<dbReference type="Pfam" id="PF00420">
    <property type="entry name" value="Oxidored_q2"/>
    <property type="match status" value="1"/>
</dbReference>
<keyword evidence="5 7" id="KW-1133">Transmembrane helix</keyword>
<evidence type="ECO:0000256" key="6">
    <source>
        <dbReference type="ARBA" id="ARBA00023136"/>
    </source>
</evidence>
<feature type="transmembrane region" description="Helical" evidence="7">
    <location>
        <begin position="6"/>
        <end position="22"/>
    </location>
</feature>
<evidence type="ECO:0000313" key="8">
    <source>
        <dbReference type="EMBL" id="HGZ78382.1"/>
    </source>
</evidence>
<feature type="transmembrane region" description="Helical" evidence="7">
    <location>
        <begin position="71"/>
        <end position="95"/>
    </location>
</feature>
<organism evidence="8">
    <name type="scientific">Pseudothermotoga hypogea</name>
    <dbReference type="NCBI Taxonomy" id="57487"/>
    <lineage>
        <taxon>Bacteria</taxon>
        <taxon>Thermotogati</taxon>
        <taxon>Thermotogota</taxon>
        <taxon>Thermotogae</taxon>
        <taxon>Thermotogales</taxon>
        <taxon>Thermotogaceae</taxon>
        <taxon>Pseudothermotoga</taxon>
    </lineage>
</organism>
<evidence type="ECO:0000256" key="7">
    <source>
        <dbReference type="SAM" id="Phobius"/>
    </source>
</evidence>